<reference evidence="2" key="1">
    <citation type="submission" date="2023-03" db="EMBL/GenBank/DDBJ databases">
        <title>Massive genome expansion in bonnet fungi (Mycena s.s.) driven by repeated elements and novel gene families across ecological guilds.</title>
        <authorList>
            <consortium name="Lawrence Berkeley National Laboratory"/>
            <person name="Harder C.B."/>
            <person name="Miyauchi S."/>
            <person name="Viragh M."/>
            <person name="Kuo A."/>
            <person name="Thoen E."/>
            <person name="Andreopoulos B."/>
            <person name="Lu D."/>
            <person name="Skrede I."/>
            <person name="Drula E."/>
            <person name="Henrissat B."/>
            <person name="Morin E."/>
            <person name="Kohler A."/>
            <person name="Barry K."/>
            <person name="LaButti K."/>
            <person name="Morin E."/>
            <person name="Salamov A."/>
            <person name="Lipzen A."/>
            <person name="Mereny Z."/>
            <person name="Hegedus B."/>
            <person name="Baldrian P."/>
            <person name="Stursova M."/>
            <person name="Weitz H."/>
            <person name="Taylor A."/>
            <person name="Grigoriev I.V."/>
            <person name="Nagy L.G."/>
            <person name="Martin F."/>
            <person name="Kauserud H."/>
        </authorList>
    </citation>
    <scope>NUCLEOTIDE SEQUENCE</scope>
    <source>
        <strain evidence="2">9144</strain>
    </source>
</reference>
<comment type="caution">
    <text evidence="2">The sequence shown here is derived from an EMBL/GenBank/DDBJ whole genome shotgun (WGS) entry which is preliminary data.</text>
</comment>
<dbReference type="Pfam" id="PF18758">
    <property type="entry name" value="KDZ"/>
    <property type="match status" value="1"/>
</dbReference>
<dbReference type="Proteomes" id="UP001219525">
    <property type="component" value="Unassembled WGS sequence"/>
</dbReference>
<accession>A0AAD6VQH5</accession>
<dbReference type="InterPro" id="IPR040521">
    <property type="entry name" value="KDZ"/>
</dbReference>
<dbReference type="EMBL" id="JARJCW010000014">
    <property type="protein sequence ID" value="KAJ7216994.1"/>
    <property type="molecule type" value="Genomic_DNA"/>
</dbReference>
<evidence type="ECO:0000313" key="3">
    <source>
        <dbReference type="Proteomes" id="UP001219525"/>
    </source>
</evidence>
<sequence length="796" mass="90362">MEFVADAHEAYNLFLEQHGADTPYKPPPGATGLFPCSPYFPSVAFTTRTLKTFHAIHLRCPRLGKQAFIRSLCDLHTTVPRPYLQTQFTVAYDLFLRTTELIRQRVAKDLGRDGPDWRLKNACPCCLYKVQGEAALDPPFFATVDGNNSLKRFERRDRLVSEDGKTFPGESHESLDDRQPPRDYYLSREVVDQYGKDRLEELLKGFVPDATYDEEADGCGEIWQNMKEAVTAKAWGLYEETGIVAAFCRHSFCLLLCDMVRSGELAKYALAITAHLLEALGAHLLGYDIGCKYAQWAHSHPLVAPLAKEHNFRAIVGAFHGTGHRRACQLSNLPLYFPGAGLETLENCENMFSKSNALSGVTRYASRYHRQQEIVEYFAHADVKDAYANLSSLLVGKYKHALYVLATLPELLKTMELLDIPSRDVFTTWLEEEKEKLKTLSKEPLEETMEMEYWQELVNLEAEEAQVAAFLNSDIVMELAEGASDYEAVSRETRRLETKRRHAVERRDKTLLQVQDLERRLGIDVRWLPETAEWRAAAALVDERCYRRALDDVQGLVISRLLELAKVNMAGTGYKMRKLIAKALQARSKGLKNAITRYNEAAAALGRPLLTWQEVVEYGFLADFDLLRLGREDLRNVPWALPGAREAMDQHFKILQAEVERTRLNTEILRFVTFMPEEERFLVYHERRLEAQGNPARAAQIRAHRMLQGRFSGVHMDQLQKLSKLDGFTGTILPGKGISEERQVPEGFEMESLSDTETLVAAGEADSDSDSDDETDEEDVEGLGDAFENIVRITDE</sequence>
<proteinExistence type="predicted"/>
<dbReference type="PANTHER" id="PTHR33096">
    <property type="entry name" value="CXC2 DOMAIN-CONTAINING PROTEIN"/>
    <property type="match status" value="1"/>
</dbReference>
<evidence type="ECO:0000313" key="2">
    <source>
        <dbReference type="EMBL" id="KAJ7216994.1"/>
    </source>
</evidence>
<feature type="compositionally biased region" description="Acidic residues" evidence="1">
    <location>
        <begin position="765"/>
        <end position="782"/>
    </location>
</feature>
<dbReference type="PANTHER" id="PTHR33096:SF1">
    <property type="entry name" value="CXC1-LIKE CYSTEINE CLUSTER ASSOCIATED WITH KDZ TRANSPOSASES DOMAIN-CONTAINING PROTEIN"/>
    <property type="match status" value="1"/>
</dbReference>
<feature type="region of interest" description="Disordered" evidence="1">
    <location>
        <begin position="736"/>
        <end position="796"/>
    </location>
</feature>
<name>A0AAD6VQH5_9AGAR</name>
<keyword evidence="3" id="KW-1185">Reference proteome</keyword>
<evidence type="ECO:0008006" key="4">
    <source>
        <dbReference type="Google" id="ProtNLM"/>
    </source>
</evidence>
<protein>
    <recommendedName>
        <fullName evidence="4">CxC1-like cysteine cluster associated with KDZ transposases domain-containing protein</fullName>
    </recommendedName>
</protein>
<dbReference type="AlphaFoldDB" id="A0AAD6VQH5"/>
<organism evidence="2 3">
    <name type="scientific">Mycena pura</name>
    <dbReference type="NCBI Taxonomy" id="153505"/>
    <lineage>
        <taxon>Eukaryota</taxon>
        <taxon>Fungi</taxon>
        <taxon>Dikarya</taxon>
        <taxon>Basidiomycota</taxon>
        <taxon>Agaricomycotina</taxon>
        <taxon>Agaricomycetes</taxon>
        <taxon>Agaricomycetidae</taxon>
        <taxon>Agaricales</taxon>
        <taxon>Marasmiineae</taxon>
        <taxon>Mycenaceae</taxon>
        <taxon>Mycena</taxon>
    </lineage>
</organism>
<evidence type="ECO:0000256" key="1">
    <source>
        <dbReference type="SAM" id="MobiDB-lite"/>
    </source>
</evidence>
<gene>
    <name evidence="2" type="ORF">GGX14DRAFT_533661</name>
</gene>